<dbReference type="CAZy" id="GT9">
    <property type="family name" value="Glycosyltransferase Family 9"/>
</dbReference>
<dbReference type="CDD" id="cd03789">
    <property type="entry name" value="GT9_LPS_heptosyltransferase"/>
    <property type="match status" value="1"/>
</dbReference>
<dbReference type="RefSeq" id="WP_013294720.1">
    <property type="nucleotide sequence ID" value="NC_014394.1"/>
</dbReference>
<sequence>MKILVVRLSSLGDILHLFPAISDLRRRLPDAEIHWLVEPAFAEMVSWHAAVDKVITVPLRSHKKQWWKLPKLLRGLKRQLKAEHYDLALDAQGLLKSALLARLAGTEIYGFDASSARESLAAKFYQKTASIASGLHIVDKNRQLVAQLFGADILQPADYGLDQFRQNQMSLPDSGDERANPAIVLLHGTTWNSKYWPESSWFELVGLLTLQGIHCLLPWGNEAEYQRAQRLQQAGGELAQVLPKLSLTELMSVLLHAQGFVSVESGIGHLATVLDISGIMLHGPTAPEYSGILGKSCLHITSGLYCSPCFKRDCPRLELKEDKPPCQMAITPQQVCQKCFESLVTSDAPVRAKIHSA</sequence>
<keyword evidence="7" id="KW-0448">Lipopolysaccharide biosynthesis</keyword>
<dbReference type="InterPro" id="IPR002201">
    <property type="entry name" value="Glyco_trans_9"/>
</dbReference>
<dbReference type="SUPFAM" id="SSF53756">
    <property type="entry name" value="UDP-Glycosyltransferase/glycogen phosphorylase"/>
    <property type="match status" value="1"/>
</dbReference>
<dbReference type="OrthoDB" id="9767552at2"/>
<dbReference type="PANTHER" id="PTHR30160">
    <property type="entry name" value="TETRAACYLDISACCHARIDE 4'-KINASE-RELATED"/>
    <property type="match status" value="1"/>
</dbReference>
<dbReference type="InterPro" id="IPR051199">
    <property type="entry name" value="LPS_LOS_Heptosyltrfase"/>
</dbReference>
<dbReference type="InterPro" id="IPR011908">
    <property type="entry name" value="LipoPS_heptosylTferase-I"/>
</dbReference>
<evidence type="ECO:0000313" key="15">
    <source>
        <dbReference type="Proteomes" id="UP000001235"/>
    </source>
</evidence>
<dbReference type="PANTHER" id="PTHR30160:SF19">
    <property type="entry name" value="LIPOPOLYSACCHARIDE HEPTOSYLTRANSFERASE 1"/>
    <property type="match status" value="1"/>
</dbReference>
<evidence type="ECO:0000256" key="3">
    <source>
        <dbReference type="ARBA" id="ARBA00022475"/>
    </source>
</evidence>
<evidence type="ECO:0000256" key="4">
    <source>
        <dbReference type="ARBA" id="ARBA00022519"/>
    </source>
</evidence>
<organism evidence="14 15">
    <name type="scientific">Gallionella capsiferriformans (strain ES-2)</name>
    <name type="common">Gallionella ferruginea capsiferriformans (strain ES-2)</name>
    <dbReference type="NCBI Taxonomy" id="395494"/>
    <lineage>
        <taxon>Bacteria</taxon>
        <taxon>Pseudomonadati</taxon>
        <taxon>Pseudomonadota</taxon>
        <taxon>Betaproteobacteria</taxon>
        <taxon>Nitrosomonadales</taxon>
        <taxon>Gallionellaceae</taxon>
        <taxon>Gallionella</taxon>
    </lineage>
</organism>
<dbReference type="EC" id="2.4.99.23" evidence="10"/>
<evidence type="ECO:0000256" key="11">
    <source>
        <dbReference type="ARBA" id="ARBA00044190"/>
    </source>
</evidence>
<keyword evidence="8" id="KW-0472">Membrane</keyword>
<comment type="similarity">
    <text evidence="9">Belongs to the glycosyltransferase 9 family.</text>
</comment>
<name>D9SDZ6_GALCS</name>
<evidence type="ECO:0000256" key="13">
    <source>
        <dbReference type="ARBA" id="ARBA00049201"/>
    </source>
</evidence>
<dbReference type="KEGG" id="gca:Galf_2825"/>
<keyword evidence="5" id="KW-0328">Glycosyltransferase</keyword>
<comment type="subcellular location">
    <subcellularLocation>
        <location evidence="1">Cell inner membrane</location>
        <topology evidence="1">Peripheral membrane protein</topology>
        <orientation evidence="1">Cytoplasmic side</orientation>
    </subcellularLocation>
</comment>
<dbReference type="GO" id="GO:0009244">
    <property type="term" value="P:lipopolysaccharide core region biosynthetic process"/>
    <property type="evidence" value="ECO:0007669"/>
    <property type="project" value="InterPro"/>
</dbReference>
<dbReference type="EMBL" id="CP002159">
    <property type="protein sequence ID" value="ADL56818.1"/>
    <property type="molecule type" value="Genomic_DNA"/>
</dbReference>
<evidence type="ECO:0000256" key="12">
    <source>
        <dbReference type="ARBA" id="ARBA00044330"/>
    </source>
</evidence>
<comment type="pathway">
    <text evidence="2">Bacterial outer membrane biogenesis; LPS core biosynthesis.</text>
</comment>
<evidence type="ECO:0000256" key="10">
    <source>
        <dbReference type="ARBA" id="ARBA00044041"/>
    </source>
</evidence>
<dbReference type="GO" id="GO:0008713">
    <property type="term" value="F:ADP-heptose-lipopolysaccharide heptosyltransferase activity"/>
    <property type="evidence" value="ECO:0007669"/>
    <property type="project" value="TreeGrafter"/>
</dbReference>
<dbReference type="eggNOG" id="COG0859">
    <property type="taxonomic scope" value="Bacteria"/>
</dbReference>
<accession>D9SDZ6</accession>
<evidence type="ECO:0000256" key="2">
    <source>
        <dbReference type="ARBA" id="ARBA00004713"/>
    </source>
</evidence>
<dbReference type="GO" id="GO:0005829">
    <property type="term" value="C:cytosol"/>
    <property type="evidence" value="ECO:0007669"/>
    <property type="project" value="TreeGrafter"/>
</dbReference>
<proteinExistence type="inferred from homology"/>
<dbReference type="Proteomes" id="UP000001235">
    <property type="component" value="Chromosome"/>
</dbReference>
<dbReference type="STRING" id="395494.Galf_2825"/>
<evidence type="ECO:0000256" key="1">
    <source>
        <dbReference type="ARBA" id="ARBA00004515"/>
    </source>
</evidence>
<protein>
    <recommendedName>
        <fullName evidence="11">Lipopolysaccharide heptosyltransferase 1</fullName>
        <ecNumber evidence="10">2.4.99.23</ecNumber>
    </recommendedName>
    <alternativeName>
        <fullName evidence="12">ADP-heptose:lipopolysaccharide heptosyltransferase I</fullName>
    </alternativeName>
</protein>
<evidence type="ECO:0000256" key="7">
    <source>
        <dbReference type="ARBA" id="ARBA00022985"/>
    </source>
</evidence>
<evidence type="ECO:0000256" key="5">
    <source>
        <dbReference type="ARBA" id="ARBA00022676"/>
    </source>
</evidence>
<gene>
    <name evidence="14" type="ordered locus">Galf_2825</name>
</gene>
<dbReference type="Pfam" id="PF01075">
    <property type="entry name" value="Glyco_transf_9"/>
    <property type="match status" value="1"/>
</dbReference>
<keyword evidence="3" id="KW-1003">Cell membrane</keyword>
<dbReference type="GO" id="GO:0005886">
    <property type="term" value="C:plasma membrane"/>
    <property type="evidence" value="ECO:0007669"/>
    <property type="project" value="UniProtKB-SubCell"/>
</dbReference>
<dbReference type="AlphaFoldDB" id="D9SDZ6"/>
<comment type="catalytic activity">
    <reaction evidence="13">
        <text>an alpha-Kdo-(2-&gt;4)-alpha-Kdo-(2-&gt;6)-lipid A + ADP-L-glycero-beta-D-manno-heptose = an L-alpha-D-Hep-(1-&gt;5)-[alpha-Kdo-(2-&gt;4)]-alpha-Kdo-(2-&gt;6)-lipid A + ADP + H(+)</text>
        <dbReference type="Rhea" id="RHEA:74067"/>
        <dbReference type="ChEBI" id="CHEBI:15378"/>
        <dbReference type="ChEBI" id="CHEBI:61506"/>
        <dbReference type="ChEBI" id="CHEBI:176431"/>
        <dbReference type="ChEBI" id="CHEBI:193068"/>
        <dbReference type="ChEBI" id="CHEBI:456216"/>
        <dbReference type="EC" id="2.4.99.23"/>
    </reaction>
</comment>
<evidence type="ECO:0000256" key="6">
    <source>
        <dbReference type="ARBA" id="ARBA00022679"/>
    </source>
</evidence>
<evidence type="ECO:0000256" key="8">
    <source>
        <dbReference type="ARBA" id="ARBA00023136"/>
    </source>
</evidence>
<reference evidence="14 15" key="1">
    <citation type="submission" date="2010-08" db="EMBL/GenBank/DDBJ databases">
        <title>Complete sequence of Gallionella capsiferriformans ES-2.</title>
        <authorList>
            <consortium name="US DOE Joint Genome Institute"/>
            <person name="Lucas S."/>
            <person name="Copeland A."/>
            <person name="Lapidus A."/>
            <person name="Cheng J.-F."/>
            <person name="Bruce D."/>
            <person name="Goodwin L."/>
            <person name="Pitluck S."/>
            <person name="Chertkov O."/>
            <person name="Davenport K.W."/>
            <person name="Detter J.C."/>
            <person name="Han C."/>
            <person name="Tapia R."/>
            <person name="Land M."/>
            <person name="Hauser L."/>
            <person name="Chang Y.-J."/>
            <person name="Jeffries C."/>
            <person name="Kyrpides N."/>
            <person name="Ivanova N."/>
            <person name="Mikhailova N."/>
            <person name="Shelobolina E.S."/>
            <person name="Picardal F."/>
            <person name="Roden E."/>
            <person name="Emerson D."/>
            <person name="Woyke T."/>
        </authorList>
    </citation>
    <scope>NUCLEOTIDE SEQUENCE [LARGE SCALE GENOMIC DNA]</scope>
    <source>
        <strain evidence="14 15">ES-2</strain>
    </source>
</reference>
<dbReference type="NCBIfam" id="TIGR02193">
    <property type="entry name" value="heptsyl_trn_I"/>
    <property type="match status" value="1"/>
</dbReference>
<keyword evidence="4" id="KW-0997">Cell inner membrane</keyword>
<keyword evidence="15" id="KW-1185">Reference proteome</keyword>
<keyword evidence="6 14" id="KW-0808">Transferase</keyword>
<evidence type="ECO:0000256" key="9">
    <source>
        <dbReference type="ARBA" id="ARBA00043995"/>
    </source>
</evidence>
<evidence type="ECO:0000313" key="14">
    <source>
        <dbReference type="EMBL" id="ADL56818.1"/>
    </source>
</evidence>
<dbReference type="Gene3D" id="3.40.50.2000">
    <property type="entry name" value="Glycogen Phosphorylase B"/>
    <property type="match status" value="2"/>
</dbReference>
<dbReference type="HOGENOM" id="CLU_038371_6_0_4"/>